<dbReference type="InterPro" id="IPR000524">
    <property type="entry name" value="Tscrpt_reg_HTH_GntR"/>
</dbReference>
<comment type="caution">
    <text evidence="5">The sequence shown here is derived from an EMBL/GenBank/DDBJ whole genome shotgun (WGS) entry which is preliminary data.</text>
</comment>
<keyword evidence="1" id="KW-0805">Transcription regulation</keyword>
<evidence type="ECO:0000256" key="3">
    <source>
        <dbReference type="ARBA" id="ARBA00023163"/>
    </source>
</evidence>
<dbReference type="SMART" id="SM00345">
    <property type="entry name" value="HTH_GNTR"/>
    <property type="match status" value="1"/>
</dbReference>
<dbReference type="InterPro" id="IPR008920">
    <property type="entry name" value="TF_FadR/GntR_C"/>
</dbReference>
<evidence type="ECO:0000256" key="1">
    <source>
        <dbReference type="ARBA" id="ARBA00023015"/>
    </source>
</evidence>
<dbReference type="SUPFAM" id="SSF46785">
    <property type="entry name" value="Winged helix' DNA-binding domain"/>
    <property type="match status" value="1"/>
</dbReference>
<keyword evidence="6" id="KW-1185">Reference proteome</keyword>
<dbReference type="Gene3D" id="1.10.10.10">
    <property type="entry name" value="Winged helix-like DNA-binding domain superfamily/Winged helix DNA-binding domain"/>
    <property type="match status" value="1"/>
</dbReference>
<name>A0A415DVF1_9FIRM</name>
<dbReference type="STRING" id="1776384.GCA_900086585_00527"/>
<dbReference type="PRINTS" id="PR00035">
    <property type="entry name" value="HTHGNTR"/>
</dbReference>
<organism evidence="5 6">
    <name type="scientific">Emergencia timonensis</name>
    <dbReference type="NCBI Taxonomy" id="1776384"/>
    <lineage>
        <taxon>Bacteria</taxon>
        <taxon>Bacillati</taxon>
        <taxon>Bacillota</taxon>
        <taxon>Clostridia</taxon>
        <taxon>Peptostreptococcales</taxon>
        <taxon>Anaerovoracaceae</taxon>
        <taxon>Emergencia</taxon>
    </lineage>
</organism>
<dbReference type="InterPro" id="IPR036390">
    <property type="entry name" value="WH_DNA-bd_sf"/>
</dbReference>
<evidence type="ECO:0000259" key="4">
    <source>
        <dbReference type="PROSITE" id="PS50949"/>
    </source>
</evidence>
<evidence type="ECO:0000313" key="6">
    <source>
        <dbReference type="Proteomes" id="UP000284841"/>
    </source>
</evidence>
<dbReference type="Gene3D" id="1.20.120.530">
    <property type="entry name" value="GntR ligand-binding domain-like"/>
    <property type="match status" value="1"/>
</dbReference>
<dbReference type="InterPro" id="IPR011711">
    <property type="entry name" value="GntR_C"/>
</dbReference>
<sequence length="234" mass="26559">MSIFCSIIISNSPRGEKNMEKFKTLKDHVYEYIADQIRDGSLLPEQRVNENVICESLNISRTPVREALIQLTAEGVLENRARKGFVIKSISEKDVGEIYAVIGVLDGYAAKSSCDHLTKQDLADMAFYIETMDLAIKAGNFEMYHKQQVAFHQAYIDQCGNDALIDSIDKLKNKLLKKSYTEDVSGSTQKVLYATNDEHREILELFKATDKEGLFRYLSEKHWTPAYAAFDAII</sequence>
<dbReference type="GO" id="GO:0003700">
    <property type="term" value="F:DNA-binding transcription factor activity"/>
    <property type="evidence" value="ECO:0007669"/>
    <property type="project" value="InterPro"/>
</dbReference>
<proteinExistence type="predicted"/>
<evidence type="ECO:0000313" key="5">
    <source>
        <dbReference type="EMBL" id="RHJ84144.1"/>
    </source>
</evidence>
<feature type="domain" description="HTH gntR-type" evidence="4">
    <location>
        <begin position="23"/>
        <end position="90"/>
    </location>
</feature>
<accession>A0A415DVF1</accession>
<dbReference type="Pfam" id="PF00392">
    <property type="entry name" value="GntR"/>
    <property type="match status" value="1"/>
</dbReference>
<dbReference type="Pfam" id="PF07729">
    <property type="entry name" value="FCD"/>
    <property type="match status" value="1"/>
</dbReference>
<dbReference type="InterPro" id="IPR036388">
    <property type="entry name" value="WH-like_DNA-bd_sf"/>
</dbReference>
<keyword evidence="3" id="KW-0804">Transcription</keyword>
<dbReference type="PANTHER" id="PTHR43537">
    <property type="entry name" value="TRANSCRIPTIONAL REGULATOR, GNTR FAMILY"/>
    <property type="match status" value="1"/>
</dbReference>
<dbReference type="SUPFAM" id="SSF48008">
    <property type="entry name" value="GntR ligand-binding domain-like"/>
    <property type="match status" value="1"/>
</dbReference>
<evidence type="ECO:0000256" key="2">
    <source>
        <dbReference type="ARBA" id="ARBA00023125"/>
    </source>
</evidence>
<dbReference type="AlphaFoldDB" id="A0A415DVF1"/>
<dbReference type="PROSITE" id="PS50949">
    <property type="entry name" value="HTH_GNTR"/>
    <property type="match status" value="1"/>
</dbReference>
<dbReference type="EMBL" id="QRMS01000007">
    <property type="protein sequence ID" value="RHJ84144.1"/>
    <property type="molecule type" value="Genomic_DNA"/>
</dbReference>
<dbReference type="CDD" id="cd07377">
    <property type="entry name" value="WHTH_GntR"/>
    <property type="match status" value="1"/>
</dbReference>
<gene>
    <name evidence="5" type="ORF">DW099_18290</name>
</gene>
<dbReference type="Proteomes" id="UP000284841">
    <property type="component" value="Unassembled WGS sequence"/>
</dbReference>
<dbReference type="OrthoDB" id="389878at2"/>
<reference evidence="5 6" key="1">
    <citation type="submission" date="2018-08" db="EMBL/GenBank/DDBJ databases">
        <title>A genome reference for cultivated species of the human gut microbiota.</title>
        <authorList>
            <person name="Zou Y."/>
            <person name="Xue W."/>
            <person name="Luo G."/>
        </authorList>
    </citation>
    <scope>NUCLEOTIDE SEQUENCE [LARGE SCALE GENOMIC DNA]</scope>
    <source>
        <strain evidence="5 6">AM07-24</strain>
    </source>
</reference>
<dbReference type="GO" id="GO:0003677">
    <property type="term" value="F:DNA binding"/>
    <property type="evidence" value="ECO:0007669"/>
    <property type="project" value="UniProtKB-KW"/>
</dbReference>
<keyword evidence="2" id="KW-0238">DNA-binding</keyword>
<dbReference type="PANTHER" id="PTHR43537:SF24">
    <property type="entry name" value="GLUCONATE OPERON TRANSCRIPTIONAL REPRESSOR"/>
    <property type="match status" value="1"/>
</dbReference>
<protein>
    <submittedName>
        <fullName evidence="5">GntR family transcriptional regulator</fullName>
    </submittedName>
</protein>